<evidence type="ECO:0000256" key="5">
    <source>
        <dbReference type="ARBA" id="ARBA00023004"/>
    </source>
</evidence>
<evidence type="ECO:0000256" key="1">
    <source>
        <dbReference type="ARBA" id="ARBA00022485"/>
    </source>
</evidence>
<dbReference type="InterPro" id="IPR036895">
    <property type="entry name" value="Uracil-DNA_glycosylase-like_sf"/>
</dbReference>
<evidence type="ECO:0000256" key="10">
    <source>
        <dbReference type="SAM" id="MobiDB-lite"/>
    </source>
</evidence>
<dbReference type="InterPro" id="IPR051536">
    <property type="entry name" value="UDG_Type-4/5"/>
</dbReference>
<evidence type="ECO:0000256" key="9">
    <source>
        <dbReference type="ARBA" id="ARBA00023887"/>
    </source>
</evidence>
<keyword evidence="3" id="KW-0227">DNA damage</keyword>
<proteinExistence type="inferred from homology"/>
<dbReference type="AlphaFoldDB" id="A0A7W3PAK8"/>
<evidence type="ECO:0000259" key="11">
    <source>
        <dbReference type="SMART" id="SM00986"/>
    </source>
</evidence>
<feature type="domain" description="Uracil-DNA glycosylase-like" evidence="11">
    <location>
        <begin position="111"/>
        <end position="287"/>
    </location>
</feature>
<dbReference type="Pfam" id="PF03167">
    <property type="entry name" value="UDG"/>
    <property type="match status" value="1"/>
</dbReference>
<gene>
    <name evidence="12" type="ORF">FB382_002902</name>
</gene>
<evidence type="ECO:0000313" key="13">
    <source>
        <dbReference type="Proteomes" id="UP000580910"/>
    </source>
</evidence>
<comment type="similarity">
    <text evidence="8">Belongs to the uracil-DNA glycosylase (UDG) superfamily. Type 5 (UDGb) family.</text>
</comment>
<comment type="caution">
    <text evidence="12">The sequence shown here is derived from an EMBL/GenBank/DDBJ whole genome shotgun (WGS) entry which is preliminary data.</text>
</comment>
<dbReference type="SUPFAM" id="SSF52141">
    <property type="entry name" value="Uracil-DNA glycosylase-like"/>
    <property type="match status" value="1"/>
</dbReference>
<sequence>MTELPHPLTGWPFASPVPPGTGWPGDPASPATPVARTPAQVRSRARRLVPNGMNSAPEHAVGDQTAVPLADLEAQVSVCRACPRLVAWREEVATDKRASYADQPYWGRPIAGWGSATPRVLVVGLAPAAHGGNRTGRIFTGDRSGDWLFASLHRVGLATQATSEHAGDGQRLVDARMVAAVRCAPPLNKPTTEERDTCAPWLDAELALVQEHVRAVVALGSFGWDAALRAVRRAGWDVPTPKPRFGHGAEAHLRVRGRDVLLLGSYHPSQQNTFTGKLTEPMLDDVLGRAAAAARMPG</sequence>
<dbReference type="GO" id="GO:0004844">
    <property type="term" value="F:uracil DNA N-glycosylase activity"/>
    <property type="evidence" value="ECO:0007669"/>
    <property type="project" value="InterPro"/>
</dbReference>
<evidence type="ECO:0000256" key="2">
    <source>
        <dbReference type="ARBA" id="ARBA00022723"/>
    </source>
</evidence>
<dbReference type="GO" id="GO:0046872">
    <property type="term" value="F:metal ion binding"/>
    <property type="evidence" value="ECO:0007669"/>
    <property type="project" value="UniProtKB-KW"/>
</dbReference>
<dbReference type="SMART" id="SM00987">
    <property type="entry name" value="UreE_C"/>
    <property type="match status" value="1"/>
</dbReference>
<dbReference type="InterPro" id="IPR044147">
    <property type="entry name" value="UdgB-like"/>
</dbReference>
<dbReference type="InterPro" id="IPR005122">
    <property type="entry name" value="Uracil-DNA_glycosylase-like"/>
</dbReference>
<dbReference type="PANTHER" id="PTHR33693">
    <property type="entry name" value="TYPE-5 URACIL-DNA GLYCOSYLASE"/>
    <property type="match status" value="1"/>
</dbReference>
<protein>
    <recommendedName>
        <fullName evidence="9">Type-5 uracil-DNA glycosylase</fullName>
    </recommendedName>
</protein>
<evidence type="ECO:0000256" key="4">
    <source>
        <dbReference type="ARBA" id="ARBA00022801"/>
    </source>
</evidence>
<dbReference type="RefSeq" id="WP_182540254.1">
    <property type="nucleotide sequence ID" value="NZ_JACGXA010000001.1"/>
</dbReference>
<keyword evidence="13" id="KW-1185">Reference proteome</keyword>
<dbReference type="GO" id="GO:0006284">
    <property type="term" value="P:base-excision repair"/>
    <property type="evidence" value="ECO:0007669"/>
    <property type="project" value="InterPro"/>
</dbReference>
<keyword evidence="5" id="KW-0408">Iron</keyword>
<evidence type="ECO:0000256" key="3">
    <source>
        <dbReference type="ARBA" id="ARBA00022763"/>
    </source>
</evidence>
<keyword evidence="1" id="KW-0004">4Fe-4S</keyword>
<dbReference type="Proteomes" id="UP000580910">
    <property type="component" value="Unassembled WGS sequence"/>
</dbReference>
<name>A0A7W3PAK8_9ACTN</name>
<dbReference type="CDD" id="cd10031">
    <property type="entry name" value="UDG-F5_TTUDGB_like"/>
    <property type="match status" value="1"/>
</dbReference>
<evidence type="ECO:0000256" key="7">
    <source>
        <dbReference type="ARBA" id="ARBA00023204"/>
    </source>
</evidence>
<evidence type="ECO:0000313" key="12">
    <source>
        <dbReference type="EMBL" id="MBA8804611.1"/>
    </source>
</evidence>
<dbReference type="Gene3D" id="3.40.470.10">
    <property type="entry name" value="Uracil-DNA glycosylase-like domain"/>
    <property type="match status" value="1"/>
</dbReference>
<keyword evidence="7" id="KW-0234">DNA repair</keyword>
<reference evidence="12 13" key="1">
    <citation type="submission" date="2020-07" db="EMBL/GenBank/DDBJ databases">
        <title>Sequencing the genomes of 1000 actinobacteria strains.</title>
        <authorList>
            <person name="Klenk H.-P."/>
        </authorList>
    </citation>
    <scope>NUCLEOTIDE SEQUENCE [LARGE SCALE GENOMIC DNA]</scope>
    <source>
        <strain evidence="12 13">DSM 21349</strain>
    </source>
</reference>
<dbReference type="GO" id="GO:0051539">
    <property type="term" value="F:4 iron, 4 sulfur cluster binding"/>
    <property type="evidence" value="ECO:0007669"/>
    <property type="project" value="UniProtKB-KW"/>
</dbReference>
<dbReference type="SMART" id="SM00986">
    <property type="entry name" value="UDG"/>
    <property type="match status" value="1"/>
</dbReference>
<dbReference type="EMBL" id="JACGXA010000001">
    <property type="protein sequence ID" value="MBA8804611.1"/>
    <property type="molecule type" value="Genomic_DNA"/>
</dbReference>
<dbReference type="PANTHER" id="PTHR33693:SF3">
    <property type="entry name" value="TYPE-5 URACIL-DNA GLYCOSYLASE"/>
    <property type="match status" value="1"/>
</dbReference>
<keyword evidence="2" id="KW-0479">Metal-binding</keyword>
<keyword evidence="4" id="KW-0378">Hydrolase</keyword>
<accession>A0A7W3PAK8</accession>
<dbReference type="GO" id="GO:0033958">
    <property type="term" value="F:DNA-deoxyinosine glycosylase activity"/>
    <property type="evidence" value="ECO:0007669"/>
    <property type="project" value="InterPro"/>
</dbReference>
<organism evidence="12 13">
    <name type="scientific">Nocardioides ginsengisegetis</name>
    <dbReference type="NCBI Taxonomy" id="661491"/>
    <lineage>
        <taxon>Bacteria</taxon>
        <taxon>Bacillati</taxon>
        <taxon>Actinomycetota</taxon>
        <taxon>Actinomycetes</taxon>
        <taxon>Propionibacteriales</taxon>
        <taxon>Nocardioidaceae</taxon>
        <taxon>Nocardioides</taxon>
    </lineage>
</organism>
<evidence type="ECO:0000256" key="6">
    <source>
        <dbReference type="ARBA" id="ARBA00023014"/>
    </source>
</evidence>
<evidence type="ECO:0000256" key="8">
    <source>
        <dbReference type="ARBA" id="ARBA00023779"/>
    </source>
</evidence>
<keyword evidence="6" id="KW-0411">Iron-sulfur</keyword>
<feature type="region of interest" description="Disordered" evidence="10">
    <location>
        <begin position="1"/>
        <end position="40"/>
    </location>
</feature>